<feature type="compositionally biased region" description="Basic and acidic residues" evidence="1">
    <location>
        <begin position="333"/>
        <end position="349"/>
    </location>
</feature>
<organism evidence="2 3">
    <name type="scientific">Thecamonas trahens ATCC 50062</name>
    <dbReference type="NCBI Taxonomy" id="461836"/>
    <lineage>
        <taxon>Eukaryota</taxon>
        <taxon>Apusozoa</taxon>
        <taxon>Apusomonadida</taxon>
        <taxon>Apusomonadidae</taxon>
        <taxon>Thecamonas</taxon>
    </lineage>
</organism>
<sequence>MSPHRLRNLELIPDQLAETEALLARTRRWFGDAHQRPAVQSPVPLHAAATLSPRPPASAGRTSADRTPADRVRELELELELIRTRRESEGAAAAAAATGDTQAKLDRIESVVLHLDRSLSVAQQTTRNQLEAERNLVESRMRVLESKLDLAAVPPRTDALHSAAAAAESGYQASQPSDSLAALAALAADLQQTRAGMAASTATAAASPQVPQRHAADSTTTSPRRLASPHRPSSPSPALRAELDAMRAELAESKALAAAAAERAAAAEAAQHAARHTAAAAEDRVLRRHWSPPSTAARTSHELEAPPVLAATSRSPSTSPSKLRFPLRQVETPSERKLAEARAGRERLQLSHAPLPRSRRKPAGYVPKSTYITPPDVAPFLAPSSARAAAAAAAASPPAGRSRTAGGNRVRSRPARPRTSFKTQVVNGIEVVYSEREHPLTWSVSEVARMQVEAAAGGTLPIKASPLPTLRLSPNTSRGDHDSFALDVVELATDNNTSPPRANSSGATNE</sequence>
<dbReference type="RefSeq" id="XP_013756311.1">
    <property type="nucleotide sequence ID" value="XM_013900857.1"/>
</dbReference>
<feature type="region of interest" description="Disordered" evidence="1">
    <location>
        <begin position="199"/>
        <end position="238"/>
    </location>
</feature>
<feature type="region of interest" description="Disordered" evidence="1">
    <location>
        <begin position="48"/>
        <end position="69"/>
    </location>
</feature>
<accession>A0A0L0DIG0</accession>
<dbReference type="GeneID" id="25565605"/>
<feature type="region of interest" description="Disordered" evidence="1">
    <location>
        <begin position="292"/>
        <end position="367"/>
    </location>
</feature>
<feature type="region of interest" description="Disordered" evidence="1">
    <location>
        <begin position="392"/>
        <end position="419"/>
    </location>
</feature>
<dbReference type="PRINTS" id="PR01852">
    <property type="entry name" value="SIBAPROTEIN"/>
</dbReference>
<dbReference type="InterPro" id="IPR009148">
    <property type="entry name" value="PcsB-like"/>
</dbReference>
<proteinExistence type="predicted"/>
<dbReference type="AlphaFoldDB" id="A0A0L0DIG0"/>
<evidence type="ECO:0000313" key="3">
    <source>
        <dbReference type="Proteomes" id="UP000054408"/>
    </source>
</evidence>
<keyword evidence="3" id="KW-1185">Reference proteome</keyword>
<feature type="compositionally biased region" description="Low complexity" evidence="1">
    <location>
        <begin position="392"/>
        <end position="405"/>
    </location>
</feature>
<dbReference type="EMBL" id="GL349465">
    <property type="protein sequence ID" value="KNC51103.1"/>
    <property type="molecule type" value="Genomic_DNA"/>
</dbReference>
<gene>
    <name evidence="2" type="ORF">AMSG_06448</name>
</gene>
<evidence type="ECO:0000256" key="1">
    <source>
        <dbReference type="SAM" id="MobiDB-lite"/>
    </source>
</evidence>
<dbReference type="Proteomes" id="UP000054408">
    <property type="component" value="Unassembled WGS sequence"/>
</dbReference>
<feature type="region of interest" description="Disordered" evidence="1">
    <location>
        <begin position="461"/>
        <end position="483"/>
    </location>
</feature>
<protein>
    <submittedName>
        <fullName evidence="2">Uncharacterized protein</fullName>
    </submittedName>
</protein>
<reference evidence="2 3" key="1">
    <citation type="submission" date="2010-05" db="EMBL/GenBank/DDBJ databases">
        <title>The Genome Sequence of Thecamonas trahens ATCC 50062.</title>
        <authorList>
            <consortium name="The Broad Institute Genome Sequencing Platform"/>
            <person name="Russ C."/>
            <person name="Cuomo C."/>
            <person name="Shea T."/>
            <person name="Young S.K."/>
            <person name="Zeng Q."/>
            <person name="Koehrsen M."/>
            <person name="Haas B."/>
            <person name="Borodovsky M."/>
            <person name="Guigo R."/>
            <person name="Alvarado L."/>
            <person name="Berlin A."/>
            <person name="Bochicchio J."/>
            <person name="Borenstein D."/>
            <person name="Chapman S."/>
            <person name="Chen Z."/>
            <person name="Freedman E."/>
            <person name="Gellesch M."/>
            <person name="Goldberg J."/>
            <person name="Griggs A."/>
            <person name="Gujja S."/>
            <person name="Heilman E."/>
            <person name="Heiman D."/>
            <person name="Hepburn T."/>
            <person name="Howarth C."/>
            <person name="Jen D."/>
            <person name="Larson L."/>
            <person name="Mehta T."/>
            <person name="Park D."/>
            <person name="Pearson M."/>
            <person name="Roberts A."/>
            <person name="Saif S."/>
            <person name="Shenoy N."/>
            <person name="Sisk P."/>
            <person name="Stolte C."/>
            <person name="Sykes S."/>
            <person name="Thomson T."/>
            <person name="Walk T."/>
            <person name="White J."/>
            <person name="Yandava C."/>
            <person name="Burger G."/>
            <person name="Gray M.W."/>
            <person name="Holland P.W.H."/>
            <person name="King N."/>
            <person name="Lang F.B.F."/>
            <person name="Roger A.J."/>
            <person name="Ruiz-Trillo I."/>
            <person name="Lander E."/>
            <person name="Nusbaum C."/>
        </authorList>
    </citation>
    <scope>NUCLEOTIDE SEQUENCE [LARGE SCALE GENOMIC DNA]</scope>
    <source>
        <strain evidence="2 3">ATCC 50062</strain>
    </source>
</reference>
<feature type="compositionally biased region" description="Low complexity" evidence="1">
    <location>
        <begin position="222"/>
        <end position="238"/>
    </location>
</feature>
<evidence type="ECO:0000313" key="2">
    <source>
        <dbReference type="EMBL" id="KNC51103.1"/>
    </source>
</evidence>
<feature type="compositionally biased region" description="Low complexity" evidence="1">
    <location>
        <begin position="309"/>
        <end position="324"/>
    </location>
</feature>
<name>A0A0L0DIG0_THETB</name>